<evidence type="ECO:0000256" key="1">
    <source>
        <dbReference type="ARBA" id="ARBA00023015"/>
    </source>
</evidence>
<gene>
    <name evidence="5" type="ORF">AN964_00780</name>
</gene>
<dbReference type="InterPro" id="IPR000524">
    <property type="entry name" value="Tscrpt_reg_HTH_GntR"/>
</dbReference>
<dbReference type="OrthoDB" id="114741at2"/>
<dbReference type="GO" id="GO:0003677">
    <property type="term" value="F:DNA binding"/>
    <property type="evidence" value="ECO:0007669"/>
    <property type="project" value="UniProtKB-KW"/>
</dbReference>
<dbReference type="GO" id="GO:0003700">
    <property type="term" value="F:DNA-binding transcription factor activity"/>
    <property type="evidence" value="ECO:0007669"/>
    <property type="project" value="InterPro"/>
</dbReference>
<keyword evidence="2" id="KW-0238">DNA-binding</keyword>
<dbReference type="PATRIC" id="fig|157838.3.peg.170"/>
<sequence>MRKIEIVRSTPLHEQIYDILLKQIIQMDLLPGELVVETNLAKKLGVGRGTLREAVRMLLKDGLLVQRSGAIHIYKPSVQDVIEIYQCRERLESLAAQLAAGHMTEEIEHELWRLIVESKNAFLDGRISESVELNTKFHETIIKASHNHQLIALLETIRTKTLFMRSNITRDYYYSSRDTSYIEDHELIFLALKEKDPLKAQQRMSEHILHDLQTFRHFLKEE</sequence>
<evidence type="ECO:0000256" key="3">
    <source>
        <dbReference type="ARBA" id="ARBA00023163"/>
    </source>
</evidence>
<dbReference type="Proteomes" id="UP000051888">
    <property type="component" value="Unassembled WGS sequence"/>
</dbReference>
<evidence type="ECO:0000313" key="5">
    <source>
        <dbReference type="EMBL" id="KQL52216.1"/>
    </source>
</evidence>
<proteinExistence type="predicted"/>
<reference evidence="5 6" key="1">
    <citation type="submission" date="2015-09" db="EMBL/GenBank/DDBJ databases">
        <title>Genome sequencing project for genomic taxonomy and phylogenomics of Bacillus-like bacteria.</title>
        <authorList>
            <person name="Liu B."/>
            <person name="Wang J."/>
            <person name="Zhu Y."/>
            <person name="Liu G."/>
            <person name="Chen Q."/>
            <person name="Chen Z."/>
            <person name="Lan J."/>
            <person name="Che J."/>
            <person name="Ge C."/>
            <person name="Shi H."/>
            <person name="Pan Z."/>
            <person name="Liu X."/>
        </authorList>
    </citation>
    <scope>NUCLEOTIDE SEQUENCE [LARGE SCALE GENOMIC DNA]</scope>
    <source>
        <strain evidence="5 6">LMG 18435</strain>
    </source>
</reference>
<dbReference type="PANTHER" id="PTHR43537">
    <property type="entry name" value="TRANSCRIPTIONAL REGULATOR, GNTR FAMILY"/>
    <property type="match status" value="1"/>
</dbReference>
<dbReference type="PANTHER" id="PTHR43537:SF5">
    <property type="entry name" value="UXU OPERON TRANSCRIPTIONAL REGULATOR"/>
    <property type="match status" value="1"/>
</dbReference>
<dbReference type="PROSITE" id="PS50949">
    <property type="entry name" value="HTH_GNTR"/>
    <property type="match status" value="1"/>
</dbReference>
<dbReference type="EMBL" id="LJJC01000004">
    <property type="protein sequence ID" value="KQL52216.1"/>
    <property type="molecule type" value="Genomic_DNA"/>
</dbReference>
<evidence type="ECO:0000259" key="4">
    <source>
        <dbReference type="PROSITE" id="PS50949"/>
    </source>
</evidence>
<organism evidence="5 6">
    <name type="scientific">Heyndrickxia shackletonii</name>
    <dbReference type="NCBI Taxonomy" id="157838"/>
    <lineage>
        <taxon>Bacteria</taxon>
        <taxon>Bacillati</taxon>
        <taxon>Bacillota</taxon>
        <taxon>Bacilli</taxon>
        <taxon>Bacillales</taxon>
        <taxon>Bacillaceae</taxon>
        <taxon>Heyndrickxia</taxon>
    </lineage>
</organism>
<dbReference type="Pfam" id="PF07729">
    <property type="entry name" value="FCD"/>
    <property type="match status" value="1"/>
</dbReference>
<dbReference type="AlphaFoldDB" id="A0A0Q3TDN6"/>
<dbReference type="CDD" id="cd07377">
    <property type="entry name" value="WHTH_GntR"/>
    <property type="match status" value="1"/>
</dbReference>
<dbReference type="PRINTS" id="PR00035">
    <property type="entry name" value="HTHGNTR"/>
</dbReference>
<comment type="caution">
    <text evidence="5">The sequence shown here is derived from an EMBL/GenBank/DDBJ whole genome shotgun (WGS) entry which is preliminary data.</text>
</comment>
<keyword evidence="3" id="KW-0804">Transcription</keyword>
<dbReference type="Gene3D" id="1.20.120.530">
    <property type="entry name" value="GntR ligand-binding domain-like"/>
    <property type="match status" value="1"/>
</dbReference>
<dbReference type="InterPro" id="IPR008920">
    <property type="entry name" value="TF_FadR/GntR_C"/>
</dbReference>
<evidence type="ECO:0000313" key="6">
    <source>
        <dbReference type="Proteomes" id="UP000051888"/>
    </source>
</evidence>
<protein>
    <recommendedName>
        <fullName evidence="4">HTH gntR-type domain-containing protein</fullName>
    </recommendedName>
</protein>
<dbReference type="InterPro" id="IPR036388">
    <property type="entry name" value="WH-like_DNA-bd_sf"/>
</dbReference>
<dbReference type="SMART" id="SM00895">
    <property type="entry name" value="FCD"/>
    <property type="match status" value="1"/>
</dbReference>
<dbReference type="SUPFAM" id="SSF46785">
    <property type="entry name" value="Winged helix' DNA-binding domain"/>
    <property type="match status" value="1"/>
</dbReference>
<evidence type="ECO:0000256" key="2">
    <source>
        <dbReference type="ARBA" id="ARBA00023125"/>
    </source>
</evidence>
<dbReference type="RefSeq" id="WP_055737896.1">
    <property type="nucleotide sequence ID" value="NZ_JAAIWL010000052.1"/>
</dbReference>
<dbReference type="SMART" id="SM00345">
    <property type="entry name" value="HTH_GNTR"/>
    <property type="match status" value="1"/>
</dbReference>
<accession>A0A0Q3TDN6</accession>
<feature type="domain" description="HTH gntR-type" evidence="4">
    <location>
        <begin position="10"/>
        <end position="78"/>
    </location>
</feature>
<name>A0A0Q3TDN6_9BACI</name>
<keyword evidence="1" id="KW-0805">Transcription regulation</keyword>
<dbReference type="Pfam" id="PF00392">
    <property type="entry name" value="GntR"/>
    <property type="match status" value="1"/>
</dbReference>
<dbReference type="SUPFAM" id="SSF48008">
    <property type="entry name" value="GntR ligand-binding domain-like"/>
    <property type="match status" value="1"/>
</dbReference>
<dbReference type="STRING" id="157838.AN964_00780"/>
<dbReference type="Gene3D" id="1.10.10.10">
    <property type="entry name" value="Winged helix-like DNA-binding domain superfamily/Winged helix DNA-binding domain"/>
    <property type="match status" value="1"/>
</dbReference>
<dbReference type="InterPro" id="IPR036390">
    <property type="entry name" value="WH_DNA-bd_sf"/>
</dbReference>
<dbReference type="InterPro" id="IPR011711">
    <property type="entry name" value="GntR_C"/>
</dbReference>
<keyword evidence="6" id="KW-1185">Reference proteome</keyword>